<comment type="subunit">
    <text evidence="9">Forms a ring-shaped head-to-tail homodimer around DNA.</text>
</comment>
<keyword evidence="5 9" id="KW-0548">Nucleotidyltransferase</keyword>
<proteinExistence type="inferred from homology"/>
<dbReference type="Pfam" id="PF00712">
    <property type="entry name" value="DNA_pol3_beta"/>
    <property type="match status" value="1"/>
</dbReference>
<dbReference type="RefSeq" id="WP_040272039.1">
    <property type="nucleotide sequence ID" value="NZ_JAPWIU010000038.1"/>
</dbReference>
<evidence type="ECO:0000313" key="14">
    <source>
        <dbReference type="Proteomes" id="UP000042997"/>
    </source>
</evidence>
<dbReference type="InterPro" id="IPR022637">
    <property type="entry name" value="DNA_polIII_beta_cen"/>
</dbReference>
<dbReference type="InterPro" id="IPR046938">
    <property type="entry name" value="DNA_clamp_sf"/>
</dbReference>
<dbReference type="NCBIfam" id="TIGR00663">
    <property type="entry name" value="dnan"/>
    <property type="match status" value="1"/>
</dbReference>
<dbReference type="GO" id="GO:0006271">
    <property type="term" value="P:DNA strand elongation involved in DNA replication"/>
    <property type="evidence" value="ECO:0007669"/>
    <property type="project" value="TreeGrafter"/>
</dbReference>
<dbReference type="AlphaFoldDB" id="A0A098BMM8"/>
<protein>
    <recommendedName>
        <fullName evidence="9">Beta sliding clamp</fullName>
    </recommendedName>
</protein>
<evidence type="ECO:0000259" key="10">
    <source>
        <dbReference type="Pfam" id="PF00712"/>
    </source>
</evidence>
<sequence>MKFRVDRKALADTIAVVAKSLPSKPPTPVLAGVKLTADSGVLRVEGFDYETSTRAHVVADVLDEGSVLVSGKLLADITKALPQKPVEVSVDGARVGIVCGSAKFSLPTMPVADYPALPSFPATTGSLPTEVFETVVGQVAAAAGKDDTLPMLTGIKVEAENGELTLAATDRFRLAIRTLDWTGGDVNALIPAKTLADVARNVPTGLDNVDVGFHEGLFGADTGNVWTTARVLDAEFPKFRQLLPTEHSAVAGVDVQELAGAVKRVGLVAERGAQIRLTFDAGSLTVTAGTDGESSAEETLAATFAGEPLTIAFNPGYLLDGLHVIDTDRVLFGFTTPNRPATLRPVSEDVRYTTRGPYQPLSTDFVYLLMPVRLPNTN</sequence>
<keyword evidence="4 9" id="KW-0808">Transferase</keyword>
<keyword evidence="7 9" id="KW-0239">DNA-directed DNA polymerase</keyword>
<evidence type="ECO:0000256" key="9">
    <source>
        <dbReference type="PIRNR" id="PIRNR000804"/>
    </source>
</evidence>
<gene>
    <name evidence="13" type="primary">dnaN</name>
    <name evidence="13" type="ORF">RHRU231_450138</name>
</gene>
<feature type="domain" description="DNA polymerase III beta sliding clamp C-terminal" evidence="12">
    <location>
        <begin position="240"/>
        <end position="349"/>
    </location>
</feature>
<dbReference type="Pfam" id="PF02767">
    <property type="entry name" value="DNA_pol3_beta_2"/>
    <property type="match status" value="1"/>
</dbReference>
<evidence type="ECO:0000256" key="8">
    <source>
        <dbReference type="ARBA" id="ARBA00023125"/>
    </source>
</evidence>
<evidence type="ECO:0000259" key="11">
    <source>
        <dbReference type="Pfam" id="PF02767"/>
    </source>
</evidence>
<evidence type="ECO:0000313" key="13">
    <source>
        <dbReference type="EMBL" id="CDZ88971.1"/>
    </source>
</evidence>
<keyword evidence="6 9" id="KW-0235">DNA replication</keyword>
<dbReference type="EMBL" id="CCSD01000056">
    <property type="protein sequence ID" value="CDZ88971.1"/>
    <property type="molecule type" value="Genomic_DNA"/>
</dbReference>
<reference evidence="13 14" key="1">
    <citation type="journal article" date="2014" name="Genome Announc.">
        <title>Draft Genome Sequence of Propane- and Butane-Oxidizing Actinobacterium Rhodococcus ruber IEGM 231.</title>
        <authorList>
            <person name="Ivshina I.B."/>
            <person name="Kuyukina M.S."/>
            <person name="Krivoruchko A.V."/>
            <person name="Barbe V."/>
            <person name="Fischer C."/>
        </authorList>
    </citation>
    <scope>NUCLEOTIDE SEQUENCE [LARGE SCALE GENOMIC DNA]</scope>
</reference>
<comment type="function">
    <text evidence="9">Confers DNA tethering and processivity to DNA polymerases and other proteins. Acts as a clamp, forming a ring around DNA (a reaction catalyzed by the clamp-loading complex) which diffuses in an ATP-independent manner freely and bidirectionally along dsDNA. Initially characterized for its ability to contact the catalytic subunit of DNA polymerase III (Pol III), a complex, multichain enzyme responsible for most of the replicative synthesis in bacteria; Pol III exhibits 3'-5' exonuclease proofreading activity. The beta chain is required for initiation of replication as well as for processivity of DNA replication.</text>
</comment>
<evidence type="ECO:0000256" key="5">
    <source>
        <dbReference type="ARBA" id="ARBA00022695"/>
    </source>
</evidence>
<evidence type="ECO:0000256" key="7">
    <source>
        <dbReference type="ARBA" id="ARBA00022932"/>
    </source>
</evidence>
<dbReference type="InterPro" id="IPR022635">
    <property type="entry name" value="DNA_polIII_beta_C"/>
</dbReference>
<evidence type="ECO:0000256" key="1">
    <source>
        <dbReference type="ARBA" id="ARBA00004496"/>
    </source>
</evidence>
<dbReference type="PANTHER" id="PTHR30478">
    <property type="entry name" value="DNA POLYMERASE III SUBUNIT BETA"/>
    <property type="match status" value="1"/>
</dbReference>
<dbReference type="GO" id="GO:0003887">
    <property type="term" value="F:DNA-directed DNA polymerase activity"/>
    <property type="evidence" value="ECO:0007669"/>
    <property type="project" value="UniProtKB-UniRule"/>
</dbReference>
<dbReference type="OrthoDB" id="468978at2"/>
<accession>A0A098BMM8</accession>
<dbReference type="GO" id="GO:0009360">
    <property type="term" value="C:DNA polymerase III complex"/>
    <property type="evidence" value="ECO:0007669"/>
    <property type="project" value="InterPro"/>
</dbReference>
<dbReference type="PIRSF" id="PIRSF000804">
    <property type="entry name" value="DNA_pol_III_b"/>
    <property type="match status" value="1"/>
</dbReference>
<dbReference type="GO" id="GO:0008408">
    <property type="term" value="F:3'-5' exonuclease activity"/>
    <property type="evidence" value="ECO:0007669"/>
    <property type="project" value="InterPro"/>
</dbReference>
<feature type="domain" description="DNA polymerase III beta sliding clamp N-terminal" evidence="10">
    <location>
        <begin position="1"/>
        <end position="118"/>
    </location>
</feature>
<organism evidence="13 14">
    <name type="scientific">Rhodococcus ruber</name>
    <dbReference type="NCBI Taxonomy" id="1830"/>
    <lineage>
        <taxon>Bacteria</taxon>
        <taxon>Bacillati</taxon>
        <taxon>Actinomycetota</taxon>
        <taxon>Actinomycetes</taxon>
        <taxon>Mycobacteriales</taxon>
        <taxon>Nocardiaceae</taxon>
        <taxon>Rhodococcus</taxon>
    </lineage>
</organism>
<comment type="similarity">
    <text evidence="2 9">Belongs to the beta sliding clamp family.</text>
</comment>
<evidence type="ECO:0000256" key="2">
    <source>
        <dbReference type="ARBA" id="ARBA00010752"/>
    </source>
</evidence>
<keyword evidence="8" id="KW-0238">DNA-binding</keyword>
<dbReference type="CDD" id="cd00140">
    <property type="entry name" value="beta_clamp"/>
    <property type="match status" value="1"/>
</dbReference>
<comment type="subcellular location">
    <subcellularLocation>
        <location evidence="1 9">Cytoplasm</location>
    </subcellularLocation>
</comment>
<name>A0A098BMM8_9NOCA</name>
<evidence type="ECO:0000256" key="6">
    <source>
        <dbReference type="ARBA" id="ARBA00022705"/>
    </source>
</evidence>
<dbReference type="Gene3D" id="3.10.150.10">
    <property type="entry name" value="DNA Polymerase III, subunit A, domain 2"/>
    <property type="match status" value="3"/>
</dbReference>
<dbReference type="Proteomes" id="UP000042997">
    <property type="component" value="Unassembled WGS sequence"/>
</dbReference>
<dbReference type="GO" id="GO:0005737">
    <property type="term" value="C:cytoplasm"/>
    <property type="evidence" value="ECO:0007669"/>
    <property type="project" value="UniProtKB-SubCell"/>
</dbReference>
<evidence type="ECO:0000256" key="3">
    <source>
        <dbReference type="ARBA" id="ARBA00022490"/>
    </source>
</evidence>
<feature type="domain" description="DNA polymerase III beta sliding clamp central" evidence="11">
    <location>
        <begin position="127"/>
        <end position="238"/>
    </location>
</feature>
<dbReference type="Pfam" id="PF02768">
    <property type="entry name" value="DNA_pol3_beta_3"/>
    <property type="match status" value="1"/>
</dbReference>
<dbReference type="InterPro" id="IPR001001">
    <property type="entry name" value="DNA_polIII_beta"/>
</dbReference>
<evidence type="ECO:0000259" key="12">
    <source>
        <dbReference type="Pfam" id="PF02768"/>
    </source>
</evidence>
<dbReference type="SMART" id="SM00480">
    <property type="entry name" value="POL3Bc"/>
    <property type="match status" value="1"/>
</dbReference>
<dbReference type="PANTHER" id="PTHR30478:SF0">
    <property type="entry name" value="BETA SLIDING CLAMP"/>
    <property type="match status" value="1"/>
</dbReference>
<dbReference type="GO" id="GO:0003677">
    <property type="term" value="F:DNA binding"/>
    <property type="evidence" value="ECO:0007669"/>
    <property type="project" value="UniProtKB-UniRule"/>
</dbReference>
<keyword evidence="3 9" id="KW-0963">Cytoplasm</keyword>
<dbReference type="InterPro" id="IPR022634">
    <property type="entry name" value="DNA_polIII_beta_N"/>
</dbReference>
<dbReference type="SUPFAM" id="SSF55979">
    <property type="entry name" value="DNA clamp"/>
    <property type="match status" value="3"/>
</dbReference>
<evidence type="ECO:0000256" key="4">
    <source>
        <dbReference type="ARBA" id="ARBA00022679"/>
    </source>
</evidence>